<accession>A0A0C9Z6C8</accession>
<dbReference type="InParanoid" id="A0A0C9Z6C8"/>
<organism evidence="1 2">
    <name type="scientific">Suillus luteus UH-Slu-Lm8-n1</name>
    <dbReference type="NCBI Taxonomy" id="930992"/>
    <lineage>
        <taxon>Eukaryota</taxon>
        <taxon>Fungi</taxon>
        <taxon>Dikarya</taxon>
        <taxon>Basidiomycota</taxon>
        <taxon>Agaricomycotina</taxon>
        <taxon>Agaricomycetes</taxon>
        <taxon>Agaricomycetidae</taxon>
        <taxon>Boletales</taxon>
        <taxon>Suillineae</taxon>
        <taxon>Suillaceae</taxon>
        <taxon>Suillus</taxon>
    </lineage>
</organism>
<sequence length="59" mass="6713">MAFDPTSNFDLVQHSANFLPPMTHLCGSYCPVRRDFRVHDCDFYPPKCPTKPCDMGSFA</sequence>
<reference evidence="2" key="2">
    <citation type="submission" date="2015-01" db="EMBL/GenBank/DDBJ databases">
        <title>Evolutionary Origins and Diversification of the Mycorrhizal Mutualists.</title>
        <authorList>
            <consortium name="DOE Joint Genome Institute"/>
            <consortium name="Mycorrhizal Genomics Consortium"/>
            <person name="Kohler A."/>
            <person name="Kuo A."/>
            <person name="Nagy L.G."/>
            <person name="Floudas D."/>
            <person name="Copeland A."/>
            <person name="Barry K.W."/>
            <person name="Cichocki N."/>
            <person name="Veneault-Fourrey C."/>
            <person name="LaButti K."/>
            <person name="Lindquist E.A."/>
            <person name="Lipzen A."/>
            <person name="Lundell T."/>
            <person name="Morin E."/>
            <person name="Murat C."/>
            <person name="Riley R."/>
            <person name="Ohm R."/>
            <person name="Sun H."/>
            <person name="Tunlid A."/>
            <person name="Henrissat B."/>
            <person name="Grigoriev I.V."/>
            <person name="Hibbett D.S."/>
            <person name="Martin F."/>
        </authorList>
    </citation>
    <scope>NUCLEOTIDE SEQUENCE [LARGE SCALE GENOMIC DNA]</scope>
    <source>
        <strain evidence="2">UH-Slu-Lm8-n1</strain>
    </source>
</reference>
<dbReference type="Proteomes" id="UP000054485">
    <property type="component" value="Unassembled WGS sequence"/>
</dbReference>
<reference evidence="1 2" key="1">
    <citation type="submission" date="2014-04" db="EMBL/GenBank/DDBJ databases">
        <authorList>
            <consortium name="DOE Joint Genome Institute"/>
            <person name="Kuo A."/>
            <person name="Ruytinx J."/>
            <person name="Rineau F."/>
            <person name="Colpaert J."/>
            <person name="Kohler A."/>
            <person name="Nagy L.G."/>
            <person name="Floudas D."/>
            <person name="Copeland A."/>
            <person name="Barry K.W."/>
            <person name="Cichocki N."/>
            <person name="Veneault-Fourrey C."/>
            <person name="LaButti K."/>
            <person name="Lindquist E.A."/>
            <person name="Lipzen A."/>
            <person name="Lundell T."/>
            <person name="Morin E."/>
            <person name="Murat C."/>
            <person name="Sun H."/>
            <person name="Tunlid A."/>
            <person name="Henrissat B."/>
            <person name="Grigoriev I.V."/>
            <person name="Hibbett D.S."/>
            <person name="Martin F."/>
            <person name="Nordberg H.P."/>
            <person name="Cantor M.N."/>
            <person name="Hua S.X."/>
        </authorList>
    </citation>
    <scope>NUCLEOTIDE SEQUENCE [LARGE SCALE GENOMIC DNA]</scope>
    <source>
        <strain evidence="1 2">UH-Slu-Lm8-n1</strain>
    </source>
</reference>
<gene>
    <name evidence="1" type="ORF">CY34DRAFT_813913</name>
</gene>
<dbReference type="AlphaFoldDB" id="A0A0C9Z6C8"/>
<dbReference type="EMBL" id="KN836052">
    <property type="protein sequence ID" value="KIK33005.1"/>
    <property type="molecule type" value="Genomic_DNA"/>
</dbReference>
<dbReference type="HOGENOM" id="CLU_2962474_0_0_1"/>
<name>A0A0C9Z6C8_9AGAM</name>
<evidence type="ECO:0000313" key="2">
    <source>
        <dbReference type="Proteomes" id="UP000054485"/>
    </source>
</evidence>
<protein>
    <submittedName>
        <fullName evidence="1">Uncharacterized protein</fullName>
    </submittedName>
</protein>
<proteinExistence type="predicted"/>
<evidence type="ECO:0000313" key="1">
    <source>
        <dbReference type="EMBL" id="KIK33005.1"/>
    </source>
</evidence>
<keyword evidence="2" id="KW-1185">Reference proteome</keyword>